<evidence type="ECO:0000256" key="1">
    <source>
        <dbReference type="SAM" id="Phobius"/>
    </source>
</evidence>
<keyword evidence="1" id="KW-1133">Transmembrane helix</keyword>
<reference evidence="2" key="1">
    <citation type="journal article" date="2023" name="Mol. Phylogenet. Evol.">
        <title>Genome-scale phylogeny and comparative genomics of the fungal order Sordariales.</title>
        <authorList>
            <person name="Hensen N."/>
            <person name="Bonometti L."/>
            <person name="Westerberg I."/>
            <person name="Brannstrom I.O."/>
            <person name="Guillou S."/>
            <person name="Cros-Aarteil S."/>
            <person name="Calhoun S."/>
            <person name="Haridas S."/>
            <person name="Kuo A."/>
            <person name="Mondo S."/>
            <person name="Pangilinan J."/>
            <person name="Riley R."/>
            <person name="LaButti K."/>
            <person name="Andreopoulos B."/>
            <person name="Lipzen A."/>
            <person name="Chen C."/>
            <person name="Yan M."/>
            <person name="Daum C."/>
            <person name="Ng V."/>
            <person name="Clum A."/>
            <person name="Steindorff A."/>
            <person name="Ohm R.A."/>
            <person name="Martin F."/>
            <person name="Silar P."/>
            <person name="Natvig D.O."/>
            <person name="Lalanne C."/>
            <person name="Gautier V."/>
            <person name="Ament-Velasquez S.L."/>
            <person name="Kruys A."/>
            <person name="Hutchinson M.I."/>
            <person name="Powell A.J."/>
            <person name="Barry K."/>
            <person name="Miller A.N."/>
            <person name="Grigoriev I.V."/>
            <person name="Debuchy R."/>
            <person name="Gladieux P."/>
            <person name="Hiltunen Thoren M."/>
            <person name="Johannesson H."/>
        </authorList>
    </citation>
    <scope>NUCLEOTIDE SEQUENCE</scope>
    <source>
        <strain evidence="2">PSN309</strain>
    </source>
</reference>
<accession>A0AAN6X048</accession>
<reference evidence="2" key="2">
    <citation type="submission" date="2023-05" db="EMBL/GenBank/DDBJ databases">
        <authorList>
            <consortium name="Lawrence Berkeley National Laboratory"/>
            <person name="Steindorff A."/>
            <person name="Hensen N."/>
            <person name="Bonometti L."/>
            <person name="Westerberg I."/>
            <person name="Brannstrom I.O."/>
            <person name="Guillou S."/>
            <person name="Cros-Aarteil S."/>
            <person name="Calhoun S."/>
            <person name="Haridas S."/>
            <person name="Kuo A."/>
            <person name="Mondo S."/>
            <person name="Pangilinan J."/>
            <person name="Riley R."/>
            <person name="Labutti K."/>
            <person name="Andreopoulos B."/>
            <person name="Lipzen A."/>
            <person name="Chen C."/>
            <person name="Yanf M."/>
            <person name="Daum C."/>
            <person name="Ng V."/>
            <person name="Clum A."/>
            <person name="Ohm R."/>
            <person name="Martin F."/>
            <person name="Silar P."/>
            <person name="Natvig D."/>
            <person name="Lalanne C."/>
            <person name="Gautier V."/>
            <person name="Ament-Velasquez S.L."/>
            <person name="Kruys A."/>
            <person name="Hutchinson M.I."/>
            <person name="Powell A.J."/>
            <person name="Barry K."/>
            <person name="Miller A.N."/>
            <person name="Grigoriev I.V."/>
            <person name="Debuchy R."/>
            <person name="Gladieux P."/>
            <person name="Thoren M.H."/>
            <person name="Johannesson H."/>
        </authorList>
    </citation>
    <scope>NUCLEOTIDE SEQUENCE</scope>
    <source>
        <strain evidence="2">PSN309</strain>
    </source>
</reference>
<keyword evidence="1" id="KW-0812">Transmembrane</keyword>
<organism evidence="2 3">
    <name type="scientific">Podospora australis</name>
    <dbReference type="NCBI Taxonomy" id="1536484"/>
    <lineage>
        <taxon>Eukaryota</taxon>
        <taxon>Fungi</taxon>
        <taxon>Dikarya</taxon>
        <taxon>Ascomycota</taxon>
        <taxon>Pezizomycotina</taxon>
        <taxon>Sordariomycetes</taxon>
        <taxon>Sordariomycetidae</taxon>
        <taxon>Sordariales</taxon>
        <taxon>Podosporaceae</taxon>
        <taxon>Podospora</taxon>
    </lineage>
</organism>
<gene>
    <name evidence="2" type="ORF">QBC35DRAFT_494240</name>
</gene>
<proteinExistence type="predicted"/>
<dbReference type="AlphaFoldDB" id="A0AAN6X048"/>
<sequence>MPAALHLAPWIFEAFCIHYLPNILQAALVCSYMFLLMRYSPQLMQTQQTFLGRVHAYPTHLHQPYPKQTSIFMQSQNSHSCKSAMNLGESLTAL</sequence>
<dbReference type="Proteomes" id="UP001302126">
    <property type="component" value="Unassembled WGS sequence"/>
</dbReference>
<keyword evidence="1" id="KW-0472">Membrane</keyword>
<name>A0AAN6X048_9PEZI</name>
<dbReference type="EMBL" id="MU864379">
    <property type="protein sequence ID" value="KAK4189102.1"/>
    <property type="molecule type" value="Genomic_DNA"/>
</dbReference>
<protein>
    <submittedName>
        <fullName evidence="2">Uncharacterized protein</fullName>
    </submittedName>
</protein>
<evidence type="ECO:0000313" key="3">
    <source>
        <dbReference type="Proteomes" id="UP001302126"/>
    </source>
</evidence>
<comment type="caution">
    <text evidence="2">The sequence shown here is derived from an EMBL/GenBank/DDBJ whole genome shotgun (WGS) entry which is preliminary data.</text>
</comment>
<keyword evidence="3" id="KW-1185">Reference proteome</keyword>
<evidence type="ECO:0000313" key="2">
    <source>
        <dbReference type="EMBL" id="KAK4189102.1"/>
    </source>
</evidence>
<feature type="transmembrane region" description="Helical" evidence="1">
    <location>
        <begin position="12"/>
        <end position="35"/>
    </location>
</feature>